<dbReference type="InterPro" id="IPR021804">
    <property type="entry name" value="DUF3375"/>
</dbReference>
<comment type="caution">
    <text evidence="1">The sequence shown here is derived from an EMBL/GenBank/DDBJ whole genome shotgun (WGS) entry which is preliminary data.</text>
</comment>
<reference evidence="1 2" key="1">
    <citation type="submission" date="2016-01" db="EMBL/GenBank/DDBJ databases">
        <title>Use of Whole Genome Sequencing to ascertain that Brevibacterium massiliense (Roux, Raoult 2009) is a later heterotypic synonym of Brevibacterium ravenspurgense (Mages 2008).</title>
        <authorList>
            <person name="Bernier A.-M."/>
            <person name="Burdz T."/>
            <person name="Huynh C."/>
            <person name="Pachecho A.L."/>
            <person name="Wiebe D."/>
            <person name="Bonner C."/>
            <person name="Bernard K."/>
        </authorList>
    </citation>
    <scope>NUCLEOTIDE SEQUENCE [LARGE SCALE GENOMIC DNA]</scope>
    <source>
        <strain evidence="1 2">CCUG56047</strain>
    </source>
</reference>
<gene>
    <name evidence="1" type="ORF">Bravens_00423</name>
</gene>
<dbReference type="AlphaFoldDB" id="A0A150HAS4"/>
<organism evidence="1 2">
    <name type="scientific">Brevibacterium ravenspurgense</name>
    <dbReference type="NCBI Taxonomy" id="479117"/>
    <lineage>
        <taxon>Bacteria</taxon>
        <taxon>Bacillati</taxon>
        <taxon>Actinomycetota</taxon>
        <taxon>Actinomycetes</taxon>
        <taxon>Micrococcales</taxon>
        <taxon>Brevibacteriaceae</taxon>
        <taxon>Brevibacterium</taxon>
    </lineage>
</organism>
<accession>A0A150HAS4</accession>
<dbReference type="Pfam" id="PF11855">
    <property type="entry name" value="DUF3375"/>
    <property type="match status" value="1"/>
</dbReference>
<sequence length="483" mass="55082">MDAEQIDRLRRLNPAWKLLRAQNAPLILSFLGRYFIEENHGATAASTLAGALDDELYGLNDQAVSLGEPAPYPKDPTDYLEDWAADDSGWLRRFYPVDSDELHYDATPALEKAYSWVLGLQVRPFVATESRLQTIVELLRQISMGSEEDPEERIAELKRRRDSIDREIRQIEQDPQFGMLDGTRLRDRYQQFTSTARELLADFRQVEENFRSLDRSAREKIATWQGSRGELLDELVSTRANIDGSDQGRSFQAFYDLLLSEARQEELSQLLGRVSELAQIQTDSRLRTIHHDWADAAERTQQTVRQISEQFRRFLDDQIWVENRRVLELVKDIERHAIDVRAQAPKKDSPVGIEVDVPGVDVALPLERPLYDVRPTTEVDSLLQPSEAEDLDTTALTSQVFVDQTKLLSQLAAIIPQGESALLDDIVQMYPIEQGVSELIGYLSLPAEDVQVDINDDVESTIEAQDDELTYQVRLAQIKVTRS</sequence>
<dbReference type="PATRIC" id="fig|479117.4.peg.421"/>
<protein>
    <recommendedName>
        <fullName evidence="3">DUF3375 domain-containing protein</fullName>
    </recommendedName>
</protein>
<dbReference type="Proteomes" id="UP000243589">
    <property type="component" value="Unassembled WGS sequence"/>
</dbReference>
<keyword evidence="2" id="KW-1185">Reference proteome</keyword>
<dbReference type="EMBL" id="LQQC01000005">
    <property type="protein sequence ID" value="KXZ59176.1"/>
    <property type="molecule type" value="Genomic_DNA"/>
</dbReference>
<evidence type="ECO:0008006" key="3">
    <source>
        <dbReference type="Google" id="ProtNLM"/>
    </source>
</evidence>
<evidence type="ECO:0000313" key="2">
    <source>
        <dbReference type="Proteomes" id="UP000243589"/>
    </source>
</evidence>
<dbReference type="RefSeq" id="WP_019174087.1">
    <property type="nucleotide sequence ID" value="NZ_LQQC01000005.1"/>
</dbReference>
<name>A0A150HAS4_9MICO</name>
<evidence type="ECO:0000313" key="1">
    <source>
        <dbReference type="EMBL" id="KXZ59176.1"/>
    </source>
</evidence>
<proteinExistence type="predicted"/>